<dbReference type="InterPro" id="IPR036188">
    <property type="entry name" value="FAD/NAD-bd_sf"/>
</dbReference>
<feature type="domain" description="FAD-dependent oxidoreductase 2 FAD-binding" evidence="3">
    <location>
        <begin position="5"/>
        <end position="368"/>
    </location>
</feature>
<dbReference type="Pfam" id="PF02910">
    <property type="entry name" value="Succ_DH_flav_C"/>
    <property type="match status" value="1"/>
</dbReference>
<organism evidence="5">
    <name type="scientific">hydrothermal vent metagenome</name>
    <dbReference type="NCBI Taxonomy" id="652676"/>
    <lineage>
        <taxon>unclassified sequences</taxon>
        <taxon>metagenomes</taxon>
        <taxon>ecological metagenomes</taxon>
    </lineage>
</organism>
<evidence type="ECO:0000256" key="1">
    <source>
        <dbReference type="ARBA" id="ARBA00022630"/>
    </source>
</evidence>
<evidence type="ECO:0000256" key="2">
    <source>
        <dbReference type="ARBA" id="ARBA00023002"/>
    </source>
</evidence>
<keyword evidence="2 5" id="KW-0560">Oxidoreductase</keyword>
<dbReference type="SUPFAM" id="SSF56425">
    <property type="entry name" value="Succinate dehydrogenase/fumarate reductase flavoprotein, catalytic domain"/>
    <property type="match status" value="1"/>
</dbReference>
<dbReference type="EMBL" id="UOYO01000026">
    <property type="protein sequence ID" value="VAY87434.1"/>
    <property type="molecule type" value="Genomic_DNA"/>
</dbReference>
<sequence length="513" mass="57307">MKILDILIVGGGGAGLSAAIEAKKIGADIAVLSKTNITTSQTCQAQGGINASLNDNQNNINNHINDTLKSAHNIGDKKTIITMCRSAKDTIEWLDNLGVPFSRDKNNNIAQRKLGGTKDHIACYSSDYTGLKILHTLFDTCLKQKVTFLEEYMLLNIIIENNIAIGAVVLDLKTTKIIQLLAKRIIFATGGYAGVYTNFNTNSYATTGDGIAVALRRSVKTSHMEYVQFHPTALKERSILISESARGEGGYLVTKDGKRFVDELKSRDEVAREIYLKIQRGKDVFLDTRHLGYDKIILLMPQEYKLILKYTGLKMEKDLIPISPAAHYSMGGILTDKYGQTSTKNLYAVGECANNGVHGANRLGGNSLLEIIVFGRIAGKHATQHLDGVKINMKEYDTYTKEEKRIKSIFKLPNIINFYDTKRLLGELLYKNVGLFRTKKNLEDTIVQLEKWQNDINNMGIGDKQMTYNTNLKDFIEFTNMLEIAIAITKSALARKESRGAHYRIDYPEELKC</sequence>
<name>A0A3B1DSV6_9ZZZZ</name>
<reference evidence="5" key="1">
    <citation type="submission" date="2018-10" db="EMBL/GenBank/DDBJ databases">
        <authorList>
            <person name="Aoki K."/>
        </authorList>
    </citation>
    <scope>NUCLEOTIDE SEQUENCE</scope>
</reference>
<dbReference type="SUPFAM" id="SSF46977">
    <property type="entry name" value="Succinate dehydrogenase/fumarate reductase flavoprotein C-terminal domain"/>
    <property type="match status" value="1"/>
</dbReference>
<dbReference type="Gene3D" id="1.20.58.100">
    <property type="entry name" value="Fumarate reductase/succinate dehydrogenase flavoprotein-like, C-terminal domain"/>
    <property type="match status" value="1"/>
</dbReference>
<evidence type="ECO:0000313" key="5">
    <source>
        <dbReference type="EMBL" id="VAY87434.1"/>
    </source>
</evidence>
<dbReference type="Pfam" id="PF00890">
    <property type="entry name" value="FAD_binding_2"/>
    <property type="match status" value="1"/>
</dbReference>
<feature type="domain" description="Fumarate reductase/succinate dehydrogenase flavoprotein-like C-terminal" evidence="4">
    <location>
        <begin position="424"/>
        <end position="509"/>
    </location>
</feature>
<dbReference type="GO" id="GO:0050660">
    <property type="term" value="F:flavin adenine dinucleotide binding"/>
    <property type="evidence" value="ECO:0007669"/>
    <property type="project" value="TreeGrafter"/>
</dbReference>
<dbReference type="InterPro" id="IPR037099">
    <property type="entry name" value="Fum_R/Succ_DH_flav-like_C_sf"/>
</dbReference>
<gene>
    <name evidence="5" type="ORF">MNB_ARC-1_362</name>
</gene>
<dbReference type="PIRSF" id="PIRSF000171">
    <property type="entry name" value="SDHA_APRA_LASPO"/>
    <property type="match status" value="1"/>
</dbReference>
<dbReference type="EC" id="1.3.99.1" evidence="5"/>
<dbReference type="Gene3D" id="3.90.700.10">
    <property type="entry name" value="Succinate dehydrogenase/fumarate reductase flavoprotein, catalytic domain"/>
    <property type="match status" value="1"/>
</dbReference>
<dbReference type="InterPro" id="IPR030664">
    <property type="entry name" value="SdhA/FrdA/AprA"/>
</dbReference>
<dbReference type="InterPro" id="IPR015939">
    <property type="entry name" value="Fum_Rdtase/Succ_DH_flav-like_C"/>
</dbReference>
<evidence type="ECO:0000259" key="3">
    <source>
        <dbReference type="Pfam" id="PF00890"/>
    </source>
</evidence>
<proteinExistence type="predicted"/>
<dbReference type="SUPFAM" id="SSF51905">
    <property type="entry name" value="FAD/NAD(P)-binding domain"/>
    <property type="match status" value="1"/>
</dbReference>
<dbReference type="PANTHER" id="PTHR11632">
    <property type="entry name" value="SUCCINATE DEHYDROGENASE 2 FLAVOPROTEIN SUBUNIT"/>
    <property type="match status" value="1"/>
</dbReference>
<dbReference type="AlphaFoldDB" id="A0A3B1DSV6"/>
<dbReference type="PRINTS" id="PR00411">
    <property type="entry name" value="PNDRDTASEI"/>
</dbReference>
<dbReference type="InterPro" id="IPR027477">
    <property type="entry name" value="Succ_DH/fumarate_Rdtase_cat_sf"/>
</dbReference>
<protein>
    <submittedName>
        <fullName evidence="5">Succinate dehydrogenase flavoprotein subunit</fullName>
        <ecNumber evidence="5">1.3.99.1</ecNumber>
    </submittedName>
</protein>
<dbReference type="GO" id="GO:0009055">
    <property type="term" value="F:electron transfer activity"/>
    <property type="evidence" value="ECO:0007669"/>
    <property type="project" value="TreeGrafter"/>
</dbReference>
<evidence type="ECO:0000259" key="4">
    <source>
        <dbReference type="Pfam" id="PF02910"/>
    </source>
</evidence>
<dbReference type="GO" id="GO:0005886">
    <property type="term" value="C:plasma membrane"/>
    <property type="evidence" value="ECO:0007669"/>
    <property type="project" value="TreeGrafter"/>
</dbReference>
<accession>A0A3B1DSV6</accession>
<dbReference type="GO" id="GO:0000104">
    <property type="term" value="F:succinate dehydrogenase activity"/>
    <property type="evidence" value="ECO:0007669"/>
    <property type="project" value="TreeGrafter"/>
</dbReference>
<keyword evidence="1" id="KW-0285">Flavoprotein</keyword>
<dbReference type="GO" id="GO:0009061">
    <property type="term" value="P:anaerobic respiration"/>
    <property type="evidence" value="ECO:0007669"/>
    <property type="project" value="TreeGrafter"/>
</dbReference>
<dbReference type="PANTHER" id="PTHR11632:SF51">
    <property type="entry name" value="SUCCINATE DEHYDROGENASE [UBIQUINONE] FLAVOPROTEIN SUBUNIT, MITOCHONDRIAL"/>
    <property type="match status" value="1"/>
</dbReference>
<dbReference type="Gene3D" id="3.50.50.60">
    <property type="entry name" value="FAD/NAD(P)-binding domain"/>
    <property type="match status" value="1"/>
</dbReference>
<dbReference type="PRINTS" id="PR00368">
    <property type="entry name" value="FADPNR"/>
</dbReference>
<dbReference type="InterPro" id="IPR003953">
    <property type="entry name" value="FAD-dep_OxRdtase_2_FAD-bd"/>
</dbReference>